<dbReference type="AlphaFoldDB" id="A0A3D8M2G0"/>
<evidence type="ECO:0000313" key="2">
    <source>
        <dbReference type="Proteomes" id="UP000256561"/>
    </source>
</evidence>
<dbReference type="EMBL" id="QRHA01000024">
    <property type="protein sequence ID" value="RDV23879.1"/>
    <property type="molecule type" value="Genomic_DNA"/>
</dbReference>
<accession>A0A3D8M2G0</accession>
<dbReference type="Proteomes" id="UP000256561">
    <property type="component" value="Unassembled WGS sequence"/>
</dbReference>
<gene>
    <name evidence="1" type="ORF">DXV75_16925</name>
</gene>
<dbReference type="RefSeq" id="WP_115594602.1">
    <property type="nucleotide sequence ID" value="NZ_QRHA01000024.1"/>
</dbReference>
<organism evidence="1 2">
    <name type="scientific">Alteromonas aestuariivivens</name>
    <dbReference type="NCBI Taxonomy" id="1938339"/>
    <lineage>
        <taxon>Bacteria</taxon>
        <taxon>Pseudomonadati</taxon>
        <taxon>Pseudomonadota</taxon>
        <taxon>Gammaproteobacteria</taxon>
        <taxon>Alteromonadales</taxon>
        <taxon>Alteromonadaceae</taxon>
        <taxon>Alteromonas/Salinimonas group</taxon>
        <taxon>Alteromonas</taxon>
    </lineage>
</organism>
<keyword evidence="2" id="KW-1185">Reference proteome</keyword>
<name>A0A3D8M2G0_9ALTE</name>
<reference evidence="2" key="1">
    <citation type="submission" date="2018-08" db="EMBL/GenBank/DDBJ databases">
        <authorList>
            <person name="Zhang J."/>
            <person name="Du Z.-J."/>
        </authorList>
    </citation>
    <scope>NUCLEOTIDE SEQUENCE [LARGE SCALE GENOMIC DNA]</scope>
    <source>
        <strain evidence="2">KCTC 52655</strain>
    </source>
</reference>
<protein>
    <submittedName>
        <fullName evidence="1">Uncharacterized protein</fullName>
    </submittedName>
</protein>
<proteinExistence type="predicted"/>
<sequence length="314" mass="35386">MATLHKPLIYIDQNIIGLQLQDRINLRKRDDAIWVYSKEHFAETKRAQKPEKYLDVLDVLDAKLLELNLDCNFRITGQATLHETGCPYQHFDNYTKATNEVSLDDSIFDPIQVWVNGGACEDVLIDLSERFAQEVLNLTSGLSLGDIKMFDEVPSIRDALDSMIVQMLSNGNDIHKTRTALGDEKGAIGSIKGSNQIVQIWDKISATSHLTDISCDQFFGFEPVDKQGYEVWPMYLGIIACNSVLDILGFQAEKKCRKLDKIQNVRSDACHMAMGAFCSAFLSEDKRLIKRAKAIYEYKGIGTHPVLCSRKGDE</sequence>
<dbReference type="OrthoDB" id="6398283at2"/>
<evidence type="ECO:0000313" key="1">
    <source>
        <dbReference type="EMBL" id="RDV23879.1"/>
    </source>
</evidence>
<comment type="caution">
    <text evidence="1">The sequence shown here is derived from an EMBL/GenBank/DDBJ whole genome shotgun (WGS) entry which is preliminary data.</text>
</comment>